<keyword evidence="2" id="KW-0812">Transmembrane</keyword>
<comment type="caution">
    <text evidence="3">The sequence shown here is derived from an EMBL/GenBank/DDBJ whole genome shotgun (WGS) entry which is preliminary data.</text>
</comment>
<protein>
    <submittedName>
        <fullName evidence="3">Uncharacterized protein</fullName>
    </submittedName>
</protein>
<evidence type="ECO:0000256" key="1">
    <source>
        <dbReference type="SAM" id="MobiDB-lite"/>
    </source>
</evidence>
<feature type="transmembrane region" description="Helical" evidence="2">
    <location>
        <begin position="281"/>
        <end position="305"/>
    </location>
</feature>
<keyword evidence="2" id="KW-0472">Membrane</keyword>
<feature type="region of interest" description="Disordered" evidence="1">
    <location>
        <begin position="1"/>
        <end position="20"/>
    </location>
</feature>
<feature type="transmembrane region" description="Helical" evidence="2">
    <location>
        <begin position="312"/>
        <end position="331"/>
    </location>
</feature>
<feature type="transmembrane region" description="Helical" evidence="2">
    <location>
        <begin position="183"/>
        <end position="203"/>
    </location>
</feature>
<proteinExistence type="predicted"/>
<feature type="transmembrane region" description="Helical" evidence="2">
    <location>
        <begin position="257"/>
        <end position="275"/>
    </location>
</feature>
<feature type="transmembrane region" description="Helical" evidence="2">
    <location>
        <begin position="94"/>
        <end position="119"/>
    </location>
</feature>
<dbReference type="AlphaFoldDB" id="A0AAV5UUT6"/>
<organism evidence="3 4">
    <name type="scientific">Pristionchus fissidentatus</name>
    <dbReference type="NCBI Taxonomy" id="1538716"/>
    <lineage>
        <taxon>Eukaryota</taxon>
        <taxon>Metazoa</taxon>
        <taxon>Ecdysozoa</taxon>
        <taxon>Nematoda</taxon>
        <taxon>Chromadorea</taxon>
        <taxon>Rhabditida</taxon>
        <taxon>Rhabditina</taxon>
        <taxon>Diplogasteromorpha</taxon>
        <taxon>Diplogasteroidea</taxon>
        <taxon>Neodiplogasteridae</taxon>
        <taxon>Pristionchus</taxon>
    </lineage>
</organism>
<accession>A0AAV5UUT6</accession>
<dbReference type="Proteomes" id="UP001432322">
    <property type="component" value="Unassembled WGS sequence"/>
</dbReference>
<evidence type="ECO:0000313" key="4">
    <source>
        <dbReference type="Proteomes" id="UP001432322"/>
    </source>
</evidence>
<evidence type="ECO:0000256" key="2">
    <source>
        <dbReference type="SAM" id="Phobius"/>
    </source>
</evidence>
<gene>
    <name evidence="3" type="ORF">PFISCL1PPCAC_2329</name>
</gene>
<dbReference type="EMBL" id="BTSY01000001">
    <property type="protein sequence ID" value="GMT11032.1"/>
    <property type="molecule type" value="Genomic_DNA"/>
</dbReference>
<name>A0AAV5UUT6_9BILA</name>
<keyword evidence="2" id="KW-1133">Transmembrane helix</keyword>
<keyword evidence="4" id="KW-1185">Reference proteome</keyword>
<reference evidence="3" key="1">
    <citation type="submission" date="2023-10" db="EMBL/GenBank/DDBJ databases">
        <title>Genome assembly of Pristionchus species.</title>
        <authorList>
            <person name="Yoshida K."/>
            <person name="Sommer R.J."/>
        </authorList>
    </citation>
    <scope>NUCLEOTIDE SEQUENCE</scope>
    <source>
        <strain evidence="3">RS5133</strain>
    </source>
</reference>
<feature type="transmembrane region" description="Helical" evidence="2">
    <location>
        <begin position="393"/>
        <end position="412"/>
    </location>
</feature>
<sequence length="427" mass="49384">MVTPSMDPPPPFSEVQGNTGERTLSNPLCISINEIRALYDAREDRRMKENFLDYVNRLWWIVLFLWMHPLLVVVSLFFSFYFADGSRYANGREAVSLLISQTVSFLSIPFILVVIIGLIMERQFNLTFKPFARATMHCFGIIVTSFVCLTLTTLVTVDDLTKIPDDDTDIFYPDRSSECLTLWIHWVSSLILLISFLNIHSGLNQAREIKKFLNAIKWNGSYSTPKFNRNSVVQISIRQNLDAIDESMSERNTMFTIVYIGVLIYLSAMYIINLFSKQFSFLTLIDFISCCLIIASGCIMCYQLVKGRIMSTLSFILILIMVAFRLIFAHYSEIQDMAYWFRLSLIENRFSNEWPMPRFPLVEKLDPKSWKFEKLSSHINFTSDVAISCRDTILLFIGLSIIGHMISTFRTFNANQKKKHVMQSVML</sequence>
<evidence type="ECO:0000313" key="3">
    <source>
        <dbReference type="EMBL" id="GMT11032.1"/>
    </source>
</evidence>
<feature type="transmembrane region" description="Helical" evidence="2">
    <location>
        <begin position="58"/>
        <end position="82"/>
    </location>
</feature>
<feature type="transmembrane region" description="Helical" evidence="2">
    <location>
        <begin position="131"/>
        <end position="155"/>
    </location>
</feature>
<feature type="compositionally biased region" description="Pro residues" evidence="1">
    <location>
        <begin position="1"/>
        <end position="12"/>
    </location>
</feature>